<gene>
    <name evidence="1" type="ORF">VNE69_10174</name>
</gene>
<evidence type="ECO:0000313" key="2">
    <source>
        <dbReference type="Proteomes" id="UP001334084"/>
    </source>
</evidence>
<protein>
    <submittedName>
        <fullName evidence="1">Uncharacterized protein</fullName>
    </submittedName>
</protein>
<accession>A0AAX4JFS2</accession>
<reference evidence="1" key="1">
    <citation type="journal article" date="2024" name="BMC Genomics">
        <title>Functional annotation of a divergent genome using sequence and structure-based similarity.</title>
        <authorList>
            <person name="Svedberg D."/>
            <person name="Winiger R.R."/>
            <person name="Berg A."/>
            <person name="Sharma H."/>
            <person name="Tellgren-Roth C."/>
            <person name="Debrunner-Vossbrinck B.A."/>
            <person name="Vossbrinck C.R."/>
            <person name="Barandun J."/>
        </authorList>
    </citation>
    <scope>NUCLEOTIDE SEQUENCE</scope>
    <source>
        <strain evidence="1">Illinois isolate</strain>
    </source>
</reference>
<dbReference type="KEGG" id="vnx:VNE69_10174"/>
<dbReference type="RefSeq" id="XP_065330969.1">
    <property type="nucleotide sequence ID" value="XM_065474897.1"/>
</dbReference>
<dbReference type="EMBL" id="CP142735">
    <property type="protein sequence ID" value="WUR04824.1"/>
    <property type="molecule type" value="Genomic_DNA"/>
</dbReference>
<evidence type="ECO:0000313" key="1">
    <source>
        <dbReference type="EMBL" id="WUR04824.1"/>
    </source>
</evidence>
<dbReference type="AlphaFoldDB" id="A0AAX4JFS2"/>
<organism evidence="1 2">
    <name type="scientific">Vairimorpha necatrix</name>
    <dbReference type="NCBI Taxonomy" id="6039"/>
    <lineage>
        <taxon>Eukaryota</taxon>
        <taxon>Fungi</taxon>
        <taxon>Fungi incertae sedis</taxon>
        <taxon>Microsporidia</taxon>
        <taxon>Nosematidae</taxon>
        <taxon>Vairimorpha</taxon>
    </lineage>
</organism>
<name>A0AAX4JFS2_9MICR</name>
<keyword evidence="2" id="KW-1185">Reference proteome</keyword>
<proteinExistence type="predicted"/>
<sequence>MLFVIMIFSVNTSRMDFHQLYKRSLEATNMPFNNSELMYIKDNFDQNYMTTPFNATYNSETINYFKSFYNNAFEREIRNCPEHFEFKPKKILYNEINWEKITKASDVVFDALMSHEDVINIISIIEDTNERINDLRYYFKVFTTKFLLKQPTKRRLREIGHLFEILAYHSYDLIFDLSFFTSFKNPKEIEKLKNLVYEYIDIRINSSCDWYITQLYSEQMYSNDKKNKTTEYQNEDEQYLYKVY</sequence>
<dbReference type="Proteomes" id="UP001334084">
    <property type="component" value="Chromosome 10"/>
</dbReference>
<dbReference type="GeneID" id="90542656"/>